<dbReference type="UniPathway" id="UPA00344"/>
<dbReference type="Gene3D" id="3.40.980.10">
    <property type="entry name" value="MoaB/Mog-like domain"/>
    <property type="match status" value="1"/>
</dbReference>
<dbReference type="InterPro" id="IPR036425">
    <property type="entry name" value="MoaB/Mog-like_dom_sf"/>
</dbReference>
<keyword evidence="6 11" id="KW-0808">Transferase</keyword>
<evidence type="ECO:0000256" key="9">
    <source>
        <dbReference type="ARBA" id="ARBA00023150"/>
    </source>
</evidence>
<dbReference type="NCBIfam" id="NF045515">
    <property type="entry name" value="Glp_gephyrin"/>
    <property type="match status" value="1"/>
</dbReference>
<dbReference type="STRING" id="634436.SAMN05216361_3692"/>
<dbReference type="GO" id="GO:0006777">
    <property type="term" value="P:Mo-molybdopterin cofactor biosynthetic process"/>
    <property type="evidence" value="ECO:0007669"/>
    <property type="project" value="UniProtKB-UniRule"/>
</dbReference>
<dbReference type="EMBL" id="FQWD01000006">
    <property type="protein sequence ID" value="SHH07652.1"/>
    <property type="molecule type" value="Genomic_DNA"/>
</dbReference>
<keyword evidence="7 11" id="KW-0479">Metal-binding</keyword>
<dbReference type="InterPro" id="IPR005110">
    <property type="entry name" value="MoeA_linker/N"/>
</dbReference>
<dbReference type="InterPro" id="IPR036135">
    <property type="entry name" value="MoeA_linker/N_sf"/>
</dbReference>
<dbReference type="Pfam" id="PF03454">
    <property type="entry name" value="MoeA_C"/>
    <property type="match status" value="1"/>
</dbReference>
<dbReference type="GO" id="GO:0061599">
    <property type="term" value="F:molybdopterin molybdotransferase activity"/>
    <property type="evidence" value="ECO:0007669"/>
    <property type="project" value="UniProtKB-UniRule"/>
</dbReference>
<dbReference type="Pfam" id="PF03453">
    <property type="entry name" value="MoeA_N"/>
    <property type="match status" value="1"/>
</dbReference>
<dbReference type="AlphaFoldDB" id="A0A1M5Q156"/>
<reference evidence="14" key="1">
    <citation type="submission" date="2016-11" db="EMBL/GenBank/DDBJ databases">
        <authorList>
            <person name="Varghese N."/>
            <person name="Submissions S."/>
        </authorList>
    </citation>
    <scope>NUCLEOTIDE SEQUENCE [LARGE SCALE GENOMIC DNA]</scope>
    <source>
        <strain evidence="14">CGMCC 1.8995</strain>
    </source>
</reference>
<dbReference type="InterPro" id="IPR008284">
    <property type="entry name" value="MoCF_biosynth_CS"/>
</dbReference>
<dbReference type="SUPFAM" id="SSF63867">
    <property type="entry name" value="MoeA C-terminal domain-like"/>
    <property type="match status" value="1"/>
</dbReference>
<evidence type="ECO:0000256" key="7">
    <source>
        <dbReference type="ARBA" id="ARBA00022723"/>
    </source>
</evidence>
<dbReference type="Gene3D" id="2.40.340.10">
    <property type="entry name" value="MoeA, C-terminal, domain IV"/>
    <property type="match status" value="1"/>
</dbReference>
<dbReference type="PANTHER" id="PTHR10192:SF5">
    <property type="entry name" value="GEPHYRIN"/>
    <property type="match status" value="1"/>
</dbReference>
<keyword evidence="14" id="KW-1185">Reference proteome</keyword>
<evidence type="ECO:0000259" key="12">
    <source>
        <dbReference type="SMART" id="SM00852"/>
    </source>
</evidence>
<dbReference type="FunFam" id="3.40.980.10:FF:000004">
    <property type="entry name" value="Molybdopterin molybdenumtransferase"/>
    <property type="match status" value="1"/>
</dbReference>
<evidence type="ECO:0000313" key="14">
    <source>
        <dbReference type="Proteomes" id="UP000184520"/>
    </source>
</evidence>
<dbReference type="SUPFAM" id="SSF53218">
    <property type="entry name" value="Molybdenum cofactor biosynthesis proteins"/>
    <property type="match status" value="1"/>
</dbReference>
<sequence>MAANPWLPLQDAINLLLSSAPLPAESVSVPLLEALNRVASQDVFAPVNVPPCDNSAMDGYVMHADDAQMGKQLPVVARIFAGDSKDYAIARGECARIMTGAPIPAMCNAVVMQEDVTAQDDQITLNETVGAGANIRPVGTDIVSGDCIIKAGSRLTPAHLTLLSSLGLAKVSVYPSITVGLLATGDELKAAGEPLAKGQIYESNRIGVAALLHQCQVTLIDYGIVPDHPPTIRETLETAAQQCDLVISSGGVSVGDADFIKDILAELGDVAFWKVAIKPGKPFAFGHINNALFCGLPGNPVSAYVTTEQLVFPLIRQLQGEQVCAHSHRQHIPAVLSTSIKRRPGRLDFQRATFHVDADNKVVVTPHAKQSSGVMTGIVQANCYMLIPADVSELQAGDSIMIQPFSIWENTSA</sequence>
<name>A0A1M5Q156_9ALTE</name>
<dbReference type="SMART" id="SM00852">
    <property type="entry name" value="MoCF_biosynth"/>
    <property type="match status" value="1"/>
</dbReference>
<dbReference type="SUPFAM" id="SSF63882">
    <property type="entry name" value="MoeA N-terminal region -like"/>
    <property type="match status" value="1"/>
</dbReference>
<evidence type="ECO:0000256" key="8">
    <source>
        <dbReference type="ARBA" id="ARBA00022842"/>
    </source>
</evidence>
<comment type="cofactor">
    <cofactor evidence="1 11">
        <name>Mg(2+)</name>
        <dbReference type="ChEBI" id="CHEBI:18420"/>
    </cofactor>
</comment>
<keyword evidence="5 11" id="KW-0500">Molybdenum</keyword>
<dbReference type="CDD" id="cd00887">
    <property type="entry name" value="MoeA"/>
    <property type="match status" value="1"/>
</dbReference>
<comment type="function">
    <text evidence="2 11">Catalyzes the insertion of molybdate into adenylated molybdopterin with the concomitant release of AMP.</text>
</comment>
<dbReference type="Gene3D" id="3.90.105.10">
    <property type="entry name" value="Molybdopterin biosynthesis moea protein, domain 2"/>
    <property type="match status" value="1"/>
</dbReference>
<organism evidence="13 14">
    <name type="scientific">Marisediminitalea aggregata</name>
    <dbReference type="NCBI Taxonomy" id="634436"/>
    <lineage>
        <taxon>Bacteria</taxon>
        <taxon>Pseudomonadati</taxon>
        <taxon>Pseudomonadota</taxon>
        <taxon>Gammaproteobacteria</taxon>
        <taxon>Alteromonadales</taxon>
        <taxon>Alteromonadaceae</taxon>
        <taxon>Marisediminitalea</taxon>
    </lineage>
</organism>
<dbReference type="GO" id="GO:0046872">
    <property type="term" value="F:metal ion binding"/>
    <property type="evidence" value="ECO:0007669"/>
    <property type="project" value="UniProtKB-UniRule"/>
</dbReference>
<evidence type="ECO:0000256" key="10">
    <source>
        <dbReference type="ARBA" id="ARBA00047317"/>
    </source>
</evidence>
<evidence type="ECO:0000256" key="3">
    <source>
        <dbReference type="ARBA" id="ARBA00005046"/>
    </source>
</evidence>
<dbReference type="NCBIfam" id="TIGR00177">
    <property type="entry name" value="molyb_syn"/>
    <property type="match status" value="1"/>
</dbReference>
<evidence type="ECO:0000256" key="4">
    <source>
        <dbReference type="ARBA" id="ARBA00010763"/>
    </source>
</evidence>
<comment type="catalytic activity">
    <reaction evidence="10">
        <text>adenylyl-molybdopterin + molybdate = Mo-molybdopterin + AMP + H(+)</text>
        <dbReference type="Rhea" id="RHEA:35047"/>
        <dbReference type="ChEBI" id="CHEBI:15378"/>
        <dbReference type="ChEBI" id="CHEBI:36264"/>
        <dbReference type="ChEBI" id="CHEBI:62727"/>
        <dbReference type="ChEBI" id="CHEBI:71302"/>
        <dbReference type="ChEBI" id="CHEBI:456215"/>
        <dbReference type="EC" id="2.10.1.1"/>
    </reaction>
</comment>
<dbReference type="RefSeq" id="WP_073324642.1">
    <property type="nucleotide sequence ID" value="NZ_FQWD01000006.1"/>
</dbReference>
<dbReference type="PROSITE" id="PS01079">
    <property type="entry name" value="MOCF_BIOSYNTHESIS_2"/>
    <property type="match status" value="1"/>
</dbReference>
<evidence type="ECO:0000256" key="11">
    <source>
        <dbReference type="RuleBase" id="RU365090"/>
    </source>
</evidence>
<evidence type="ECO:0000256" key="2">
    <source>
        <dbReference type="ARBA" id="ARBA00002901"/>
    </source>
</evidence>
<comment type="pathway">
    <text evidence="3 11">Cofactor biosynthesis; molybdopterin biosynthesis.</text>
</comment>
<evidence type="ECO:0000313" key="13">
    <source>
        <dbReference type="EMBL" id="SHH07652.1"/>
    </source>
</evidence>
<keyword evidence="8 11" id="KW-0460">Magnesium</keyword>
<dbReference type="GO" id="GO:0005829">
    <property type="term" value="C:cytosol"/>
    <property type="evidence" value="ECO:0007669"/>
    <property type="project" value="TreeGrafter"/>
</dbReference>
<dbReference type="InterPro" id="IPR038987">
    <property type="entry name" value="MoeA-like"/>
</dbReference>
<protein>
    <recommendedName>
        <fullName evidence="11">Molybdopterin molybdenumtransferase</fullName>
        <ecNumber evidence="11">2.10.1.1</ecNumber>
    </recommendedName>
</protein>
<dbReference type="EC" id="2.10.1.1" evidence="11"/>
<dbReference type="Proteomes" id="UP000184520">
    <property type="component" value="Unassembled WGS sequence"/>
</dbReference>
<accession>A0A1M5Q156</accession>
<dbReference type="Gene3D" id="2.170.190.11">
    <property type="entry name" value="Molybdopterin biosynthesis moea protein, domain 3"/>
    <property type="match status" value="1"/>
</dbReference>
<dbReference type="InterPro" id="IPR005111">
    <property type="entry name" value="MoeA_C_domain_IV"/>
</dbReference>
<gene>
    <name evidence="13" type="ORF">SAMN05216361_3692</name>
</gene>
<dbReference type="InterPro" id="IPR036688">
    <property type="entry name" value="MoeA_C_domain_IV_sf"/>
</dbReference>
<comment type="similarity">
    <text evidence="4 11">Belongs to the MoeA family.</text>
</comment>
<keyword evidence="9 11" id="KW-0501">Molybdenum cofactor biosynthesis</keyword>
<evidence type="ECO:0000256" key="1">
    <source>
        <dbReference type="ARBA" id="ARBA00001946"/>
    </source>
</evidence>
<dbReference type="InterPro" id="IPR001453">
    <property type="entry name" value="MoaB/Mog_dom"/>
</dbReference>
<evidence type="ECO:0000256" key="5">
    <source>
        <dbReference type="ARBA" id="ARBA00022505"/>
    </source>
</evidence>
<dbReference type="OrthoDB" id="9804758at2"/>
<proteinExistence type="inferred from homology"/>
<evidence type="ECO:0000256" key="6">
    <source>
        <dbReference type="ARBA" id="ARBA00022679"/>
    </source>
</evidence>
<dbReference type="Pfam" id="PF00994">
    <property type="entry name" value="MoCF_biosynth"/>
    <property type="match status" value="1"/>
</dbReference>
<dbReference type="PANTHER" id="PTHR10192">
    <property type="entry name" value="MOLYBDOPTERIN BIOSYNTHESIS PROTEIN"/>
    <property type="match status" value="1"/>
</dbReference>
<feature type="domain" description="MoaB/Mog" evidence="12">
    <location>
        <begin position="180"/>
        <end position="317"/>
    </location>
</feature>